<feature type="region of interest" description="Disordered" evidence="1">
    <location>
        <begin position="153"/>
        <end position="175"/>
    </location>
</feature>
<reference evidence="2 3" key="1">
    <citation type="journal article" date="2015" name="BMC Genomics">
        <title>Insights from the genome of Ophiocordyceps polyrhachis-furcata to pathogenicity and host specificity in insect fungi.</title>
        <authorList>
            <person name="Wichadakul D."/>
            <person name="Kobmoo N."/>
            <person name="Ingsriswang S."/>
            <person name="Tangphatsornruang S."/>
            <person name="Chantasingh D."/>
            <person name="Luangsa-ard J.J."/>
            <person name="Eurwilaichitr L."/>
        </authorList>
    </citation>
    <scope>NUCLEOTIDE SEQUENCE [LARGE SCALE GENOMIC DNA]</scope>
    <source>
        <strain evidence="2 3">BCC 54312</strain>
    </source>
</reference>
<keyword evidence="3" id="KW-1185">Reference proteome</keyword>
<dbReference type="STRING" id="1330021.A0A367L2C1"/>
<accession>A0A367L2C1</accession>
<evidence type="ECO:0000313" key="2">
    <source>
        <dbReference type="EMBL" id="RCI08580.1"/>
    </source>
</evidence>
<dbReference type="OrthoDB" id="4926992at2759"/>
<protein>
    <recommendedName>
        <fullName evidence="4">F-box domain-containing protein</fullName>
    </recommendedName>
</protein>
<evidence type="ECO:0000313" key="3">
    <source>
        <dbReference type="Proteomes" id="UP000253664"/>
    </source>
</evidence>
<name>A0A367L2C1_9HYPO</name>
<evidence type="ECO:0000256" key="1">
    <source>
        <dbReference type="SAM" id="MobiDB-lite"/>
    </source>
</evidence>
<evidence type="ECO:0008006" key="4">
    <source>
        <dbReference type="Google" id="ProtNLM"/>
    </source>
</evidence>
<proteinExistence type="predicted"/>
<sequence length="571" mass="64844">MSDALRCRITEPGPSNLMLLIRAPVVKAAVVPSSVRQRCFVNASSASMRLVKKNTCIEQHQTPLNTMAVRIHSSSHIHTPDFHQMVERASRANSLGLPTEVIIQIFKHLCPIDKLHLALPCKRLAVKHLNRRIDCHAAFDVIRLMTPRLGDNNHYRPKKTRRENEEPWTLSHTEDPLDSKEPWRRAMTITLSICPPPSFFFQNCYGNFTAFVDGKERRGYTQFPFLSFLGQTTIVELDGKKSTFVESSIALSALEQRYASEKAKLNPARTTTQAQKSKSLLLIQQLVSMREKELAQEHAATTPSHQFRAQVQAEARARNNGAPCPVAYRDIIKPTKPSLQPIVAAIKERWVKQGIWKPEWSVLDMPGDQWKHETGPVHVHPAERRVDTAAHLLRSLREPGNVEQVQQGLNRLELADAESDAAHLLMAMKDSSDEWQEREASRPLFQFVLQFCQERCRLAVDGTAASSIDVMAYDQTKQTWIENGLWDKNWGLVPGMAWKHERPLGEFLLDDAAFVEACRLAEAGATLVLCGRGPLYYDINACFKHLTIRCTTYYFLMRLPPAYRLTHIYGL</sequence>
<dbReference type="EMBL" id="LKCN02000018">
    <property type="protein sequence ID" value="RCI08580.1"/>
    <property type="molecule type" value="Genomic_DNA"/>
</dbReference>
<organism evidence="2 3">
    <name type="scientific">Ophiocordyceps polyrhachis-furcata BCC 54312</name>
    <dbReference type="NCBI Taxonomy" id="1330021"/>
    <lineage>
        <taxon>Eukaryota</taxon>
        <taxon>Fungi</taxon>
        <taxon>Dikarya</taxon>
        <taxon>Ascomycota</taxon>
        <taxon>Pezizomycotina</taxon>
        <taxon>Sordariomycetes</taxon>
        <taxon>Hypocreomycetidae</taxon>
        <taxon>Hypocreales</taxon>
        <taxon>Ophiocordycipitaceae</taxon>
        <taxon>Ophiocordyceps</taxon>
    </lineage>
</organism>
<dbReference type="CDD" id="cd09917">
    <property type="entry name" value="F-box_SF"/>
    <property type="match status" value="1"/>
</dbReference>
<comment type="caution">
    <text evidence="2">The sequence shown here is derived from an EMBL/GenBank/DDBJ whole genome shotgun (WGS) entry which is preliminary data.</text>
</comment>
<gene>
    <name evidence="2" type="ORF">L249_4751</name>
</gene>
<dbReference type="Proteomes" id="UP000253664">
    <property type="component" value="Unassembled WGS sequence"/>
</dbReference>
<dbReference type="AlphaFoldDB" id="A0A367L2C1"/>